<feature type="transmembrane region" description="Helical" evidence="7">
    <location>
        <begin position="98"/>
        <end position="119"/>
    </location>
</feature>
<evidence type="ECO:0000259" key="8">
    <source>
        <dbReference type="PROSITE" id="PS50928"/>
    </source>
</evidence>
<evidence type="ECO:0000256" key="3">
    <source>
        <dbReference type="ARBA" id="ARBA00022475"/>
    </source>
</evidence>
<evidence type="ECO:0000313" key="9">
    <source>
        <dbReference type="EMBL" id="NVM95864.1"/>
    </source>
</evidence>
<sequence length="316" mass="34809">MLLSQTTRAATGAPLPPRRRRRIILSGSRGESLTGLGMAAPALILLALFILVPAILAFVLAFTNAQLISPNPIQFTGLTNFIQLFHDPVFYRSLLNTLYFAAVVVPVQAGAALVMAVLVNTKTRGTSFFRTIYFLPVVTSMVVVSMLWLFMYQQHGLINQVIHQLSFGLVTGPDWLNNPATSMPAIILMSVWQGVGFHMIIWLSGLQTIAPDLYEAASLDGVTSWQRFRYVTWPGLRNTRALVLVTITIQALSLFTQVSVMTQGGPLYSTTTMVYEAVQTGYQQQQTSYASAISLVFFALVLIVAAVQRFLTREKA</sequence>
<protein>
    <submittedName>
        <fullName evidence="9">Sugar ABC transporter permease</fullName>
    </submittedName>
</protein>
<dbReference type="AlphaFoldDB" id="A0A7Y7II22"/>
<feature type="transmembrane region" description="Helical" evidence="7">
    <location>
        <begin position="38"/>
        <end position="62"/>
    </location>
</feature>
<dbReference type="EMBL" id="JAAMFM010000021">
    <property type="protein sequence ID" value="NVM95864.1"/>
    <property type="molecule type" value="Genomic_DNA"/>
</dbReference>
<feature type="transmembrane region" description="Helical" evidence="7">
    <location>
        <begin position="289"/>
        <end position="311"/>
    </location>
</feature>
<comment type="caution">
    <text evidence="9">The sequence shown here is derived from an EMBL/GenBank/DDBJ whole genome shotgun (WGS) entry which is preliminary data.</text>
</comment>
<feature type="transmembrane region" description="Helical" evidence="7">
    <location>
        <begin position="241"/>
        <end position="260"/>
    </location>
</feature>
<feature type="transmembrane region" description="Helical" evidence="7">
    <location>
        <begin position="131"/>
        <end position="151"/>
    </location>
</feature>
<dbReference type="PROSITE" id="PS50928">
    <property type="entry name" value="ABC_TM1"/>
    <property type="match status" value="1"/>
</dbReference>
<evidence type="ECO:0000256" key="1">
    <source>
        <dbReference type="ARBA" id="ARBA00004651"/>
    </source>
</evidence>
<comment type="subcellular location">
    <subcellularLocation>
        <location evidence="1 7">Cell membrane</location>
        <topology evidence="1 7">Multi-pass membrane protein</topology>
    </subcellularLocation>
</comment>
<dbReference type="CDD" id="cd06261">
    <property type="entry name" value="TM_PBP2"/>
    <property type="match status" value="1"/>
</dbReference>
<reference evidence="9 10" key="1">
    <citation type="submission" date="2020-02" db="EMBL/GenBank/DDBJ databases">
        <title>Genome sequence of strain AETb3-4.</title>
        <authorList>
            <person name="Gao J."/>
            <person name="Zhang X."/>
        </authorList>
    </citation>
    <scope>NUCLEOTIDE SEQUENCE [LARGE SCALE GENOMIC DNA]</scope>
    <source>
        <strain evidence="9 10">AETb3-4</strain>
    </source>
</reference>
<evidence type="ECO:0000256" key="5">
    <source>
        <dbReference type="ARBA" id="ARBA00022989"/>
    </source>
</evidence>
<dbReference type="PANTHER" id="PTHR30193:SF37">
    <property type="entry name" value="INNER MEMBRANE ABC TRANSPORTER PERMEASE PROTEIN YCJO"/>
    <property type="match status" value="1"/>
</dbReference>
<dbReference type="InterPro" id="IPR035906">
    <property type="entry name" value="MetI-like_sf"/>
</dbReference>
<dbReference type="InterPro" id="IPR000515">
    <property type="entry name" value="MetI-like"/>
</dbReference>
<keyword evidence="10" id="KW-1185">Reference proteome</keyword>
<gene>
    <name evidence="9" type="ORF">G6034_13275</name>
</gene>
<accession>A0A7Y7II22</accession>
<dbReference type="GO" id="GO:0005886">
    <property type="term" value="C:plasma membrane"/>
    <property type="evidence" value="ECO:0007669"/>
    <property type="project" value="UniProtKB-SubCell"/>
</dbReference>
<comment type="similarity">
    <text evidence="7">Belongs to the binding-protein-dependent transport system permease family.</text>
</comment>
<dbReference type="InterPro" id="IPR051393">
    <property type="entry name" value="ABC_transporter_permease"/>
</dbReference>
<keyword evidence="3" id="KW-1003">Cell membrane</keyword>
<feature type="transmembrane region" description="Helical" evidence="7">
    <location>
        <begin position="183"/>
        <end position="203"/>
    </location>
</feature>
<evidence type="ECO:0000256" key="7">
    <source>
        <dbReference type="RuleBase" id="RU363032"/>
    </source>
</evidence>
<dbReference type="Gene3D" id="1.10.3720.10">
    <property type="entry name" value="MetI-like"/>
    <property type="match status" value="1"/>
</dbReference>
<keyword evidence="6 7" id="KW-0472">Membrane</keyword>
<evidence type="ECO:0000256" key="2">
    <source>
        <dbReference type="ARBA" id="ARBA00022448"/>
    </source>
</evidence>
<evidence type="ECO:0000256" key="4">
    <source>
        <dbReference type="ARBA" id="ARBA00022692"/>
    </source>
</evidence>
<dbReference type="Pfam" id="PF00528">
    <property type="entry name" value="BPD_transp_1"/>
    <property type="match status" value="1"/>
</dbReference>
<name>A0A7Y7II22_9MICC</name>
<keyword evidence="4 7" id="KW-0812">Transmembrane</keyword>
<keyword evidence="2 7" id="KW-0813">Transport</keyword>
<dbReference type="GO" id="GO:0055085">
    <property type="term" value="P:transmembrane transport"/>
    <property type="evidence" value="ECO:0007669"/>
    <property type="project" value="InterPro"/>
</dbReference>
<organism evidence="9 10">
    <name type="scientific">Arthrobacter wenxiniae</name>
    <dbReference type="NCBI Taxonomy" id="2713570"/>
    <lineage>
        <taxon>Bacteria</taxon>
        <taxon>Bacillati</taxon>
        <taxon>Actinomycetota</taxon>
        <taxon>Actinomycetes</taxon>
        <taxon>Micrococcales</taxon>
        <taxon>Micrococcaceae</taxon>
        <taxon>Arthrobacter</taxon>
    </lineage>
</organism>
<evidence type="ECO:0000313" key="10">
    <source>
        <dbReference type="Proteomes" id="UP000543556"/>
    </source>
</evidence>
<dbReference type="SUPFAM" id="SSF161098">
    <property type="entry name" value="MetI-like"/>
    <property type="match status" value="1"/>
</dbReference>
<keyword evidence="5 7" id="KW-1133">Transmembrane helix</keyword>
<feature type="domain" description="ABC transmembrane type-1" evidence="8">
    <location>
        <begin position="94"/>
        <end position="308"/>
    </location>
</feature>
<dbReference type="PANTHER" id="PTHR30193">
    <property type="entry name" value="ABC TRANSPORTER PERMEASE PROTEIN"/>
    <property type="match status" value="1"/>
</dbReference>
<evidence type="ECO:0000256" key="6">
    <source>
        <dbReference type="ARBA" id="ARBA00023136"/>
    </source>
</evidence>
<proteinExistence type="inferred from homology"/>
<dbReference type="Proteomes" id="UP000543556">
    <property type="component" value="Unassembled WGS sequence"/>
</dbReference>